<dbReference type="RefSeq" id="WP_344917030.1">
    <property type="nucleotide sequence ID" value="NZ_BAABAQ010000002.1"/>
</dbReference>
<keyword evidence="1" id="KW-0472">Membrane</keyword>
<evidence type="ECO:0000313" key="3">
    <source>
        <dbReference type="Proteomes" id="UP001501251"/>
    </source>
</evidence>
<accession>A0ABP8AMS8</accession>
<reference evidence="3" key="1">
    <citation type="journal article" date="2019" name="Int. J. Syst. Evol. Microbiol.">
        <title>The Global Catalogue of Microorganisms (GCM) 10K type strain sequencing project: providing services to taxonomists for standard genome sequencing and annotation.</title>
        <authorList>
            <consortium name="The Broad Institute Genomics Platform"/>
            <consortium name="The Broad Institute Genome Sequencing Center for Infectious Disease"/>
            <person name="Wu L."/>
            <person name="Ma J."/>
        </authorList>
    </citation>
    <scope>NUCLEOTIDE SEQUENCE [LARGE SCALE GENOMIC DNA]</scope>
    <source>
        <strain evidence="3">JCM 17388</strain>
    </source>
</reference>
<name>A0ABP8AMS8_9ACTN</name>
<feature type="transmembrane region" description="Helical" evidence="1">
    <location>
        <begin position="7"/>
        <end position="30"/>
    </location>
</feature>
<dbReference type="Proteomes" id="UP001501251">
    <property type="component" value="Unassembled WGS sequence"/>
</dbReference>
<sequence>MSKRVQVWCGAAVAFAVLVGLGVYFLSVGLDRADKVASVIGAFVGLAGLGLALHGMLSAPAQAVGGVHNEISGTVHGDSIQARDIHGGITFGGPDPS</sequence>
<evidence type="ECO:0000256" key="1">
    <source>
        <dbReference type="SAM" id="Phobius"/>
    </source>
</evidence>
<keyword evidence="3" id="KW-1185">Reference proteome</keyword>
<organism evidence="2 3">
    <name type="scientific">Streptosporangium oxazolinicum</name>
    <dbReference type="NCBI Taxonomy" id="909287"/>
    <lineage>
        <taxon>Bacteria</taxon>
        <taxon>Bacillati</taxon>
        <taxon>Actinomycetota</taxon>
        <taxon>Actinomycetes</taxon>
        <taxon>Streptosporangiales</taxon>
        <taxon>Streptosporangiaceae</taxon>
        <taxon>Streptosporangium</taxon>
    </lineage>
</organism>
<comment type="caution">
    <text evidence="2">The sequence shown here is derived from an EMBL/GenBank/DDBJ whole genome shotgun (WGS) entry which is preliminary data.</text>
</comment>
<protein>
    <submittedName>
        <fullName evidence="2">Uncharacterized protein</fullName>
    </submittedName>
</protein>
<feature type="transmembrane region" description="Helical" evidence="1">
    <location>
        <begin position="36"/>
        <end position="53"/>
    </location>
</feature>
<keyword evidence="1" id="KW-0812">Transmembrane</keyword>
<dbReference type="EMBL" id="BAABAQ010000002">
    <property type="protein sequence ID" value="GAA4186568.1"/>
    <property type="molecule type" value="Genomic_DNA"/>
</dbReference>
<evidence type="ECO:0000313" key="2">
    <source>
        <dbReference type="EMBL" id="GAA4186568.1"/>
    </source>
</evidence>
<gene>
    <name evidence="2" type="ORF">GCM10022252_18770</name>
</gene>
<proteinExistence type="predicted"/>
<keyword evidence="1" id="KW-1133">Transmembrane helix</keyword>